<reference evidence="1 4" key="2">
    <citation type="submission" date="2015-03" db="EMBL/GenBank/DDBJ databases">
        <authorList>
            <person name="Murphy D."/>
        </authorList>
    </citation>
    <scope>NUCLEOTIDE SEQUENCE [LARGE SCALE GENOMIC DNA]</scope>
    <source>
        <strain evidence="1 4">IP06005</strain>
    </source>
</reference>
<evidence type="ECO:0000313" key="1">
    <source>
        <dbReference type="EMBL" id="CNL48345.1"/>
    </source>
</evidence>
<dbReference type="Proteomes" id="UP000038647">
    <property type="component" value="Unassembled WGS sequence"/>
</dbReference>
<gene>
    <name evidence="1" type="ORF">ERS137965_03168</name>
    <name evidence="2" type="ORF">ERS137966_04055</name>
</gene>
<evidence type="ECO:0000313" key="4">
    <source>
        <dbReference type="Proteomes" id="UP000041595"/>
    </source>
</evidence>
<dbReference type="AlphaFoldDB" id="A0A0T9UKK7"/>
<proteinExistence type="predicted"/>
<keyword evidence="3" id="KW-1185">Reference proteome</keyword>
<dbReference type="STRING" id="1453495.AT01_2893"/>
<accession>A0A0T9UKK7</accession>
<organism evidence="1 4">
    <name type="scientific">Yersinia aldovae</name>
    <dbReference type="NCBI Taxonomy" id="29483"/>
    <lineage>
        <taxon>Bacteria</taxon>
        <taxon>Pseudomonadati</taxon>
        <taxon>Pseudomonadota</taxon>
        <taxon>Gammaproteobacteria</taxon>
        <taxon>Enterobacterales</taxon>
        <taxon>Yersiniaceae</taxon>
        <taxon>Yersinia</taxon>
    </lineage>
</organism>
<dbReference type="EMBL" id="CQEJ01000020">
    <property type="protein sequence ID" value="CNL48345.1"/>
    <property type="molecule type" value="Genomic_DNA"/>
</dbReference>
<reference evidence="2 3" key="1">
    <citation type="submission" date="2015-03" db="EMBL/GenBank/DDBJ databases">
        <authorList>
            <consortium name="Pathogen Informatics"/>
            <person name="Murphy D."/>
        </authorList>
    </citation>
    <scope>NUCLEOTIDE SEQUENCE [LARGE SCALE GENOMIC DNA]</scope>
    <source>
        <strain evidence="2 3">IP08791</strain>
    </source>
</reference>
<sequence length="42" mass="4531">MFKAPVAQLNVALNKSLFVLLSAALPPDLFAVNHDIAAYYLA</sequence>
<protein>
    <submittedName>
        <fullName evidence="1">Uncharacterized protein</fullName>
    </submittedName>
</protein>
<dbReference type="EMBL" id="CQEH01000031">
    <property type="protein sequence ID" value="CNL75218.1"/>
    <property type="molecule type" value="Genomic_DNA"/>
</dbReference>
<dbReference type="Proteomes" id="UP000041595">
    <property type="component" value="Unassembled WGS sequence"/>
</dbReference>
<evidence type="ECO:0000313" key="2">
    <source>
        <dbReference type="EMBL" id="CNL75218.1"/>
    </source>
</evidence>
<evidence type="ECO:0000313" key="3">
    <source>
        <dbReference type="Proteomes" id="UP000038647"/>
    </source>
</evidence>
<name>A0A0T9UKK7_YERAL</name>